<protein>
    <submittedName>
        <fullName evidence="1">Uncharacterized protein</fullName>
    </submittedName>
</protein>
<name>A0A6C0Y7I7_9GAMM</name>
<proteinExistence type="predicted"/>
<reference evidence="1 2" key="1">
    <citation type="submission" date="2019-09" db="EMBL/GenBank/DDBJ databases">
        <title>Non-baumannii Acinetobacter spp. carrying blaNDM-1 isolated in China.</title>
        <authorList>
            <person name="Cui C."/>
            <person name="Chen C."/>
            <person name="Sun J."/>
            <person name="Liu Y."/>
        </authorList>
    </citation>
    <scope>NUCLEOTIDE SEQUENCE [LARGE SCALE GENOMIC DNA]</scope>
    <source>
        <strain evidence="1 2">B18</strain>
        <plasmid evidence="2">pb18-3</plasmid>
    </source>
</reference>
<accession>A0A6C0Y7I7</accession>
<dbReference type="RefSeq" id="WP_163146697.1">
    <property type="nucleotide sequence ID" value="NZ_CP044458.1"/>
</dbReference>
<sequence length="140" mass="15878">MSLYQVISCQYTGVKDEFYPHIIAALDKSTTYVTEISVPGSDRKGWHIQTDEFDLGDLGIEIRTMGCGAGVFEPSCSEVLVFPTEWFNMDAIGRMDSMVVPVEDELANKAFEKHVDHSENKTYYYMGGVILFREEVEDED</sequence>
<organism evidence="1 2">
    <name type="scientific">Acinetobacter indicus</name>
    <dbReference type="NCBI Taxonomy" id="756892"/>
    <lineage>
        <taxon>Bacteria</taxon>
        <taxon>Pseudomonadati</taxon>
        <taxon>Pseudomonadota</taxon>
        <taxon>Gammaproteobacteria</taxon>
        <taxon>Moraxellales</taxon>
        <taxon>Moraxellaceae</taxon>
        <taxon>Acinetobacter</taxon>
    </lineage>
</organism>
<evidence type="ECO:0000313" key="1">
    <source>
        <dbReference type="EMBL" id="QIC72138.1"/>
    </source>
</evidence>
<dbReference type="EMBL" id="CP044458">
    <property type="protein sequence ID" value="QIC72138.1"/>
    <property type="molecule type" value="Genomic_DNA"/>
</dbReference>
<gene>
    <name evidence="1" type="ORF">FSC09_17415</name>
</gene>
<keyword evidence="1" id="KW-0614">Plasmid</keyword>
<dbReference type="Proteomes" id="UP000503440">
    <property type="component" value="Plasmid pB18-3"/>
</dbReference>
<evidence type="ECO:0000313" key="2">
    <source>
        <dbReference type="Proteomes" id="UP000503440"/>
    </source>
</evidence>
<geneLocation type="plasmid" evidence="2">
    <name>pb18-3</name>
</geneLocation>
<dbReference type="AlphaFoldDB" id="A0A6C0Y7I7"/>